<feature type="domain" description="Ig-like" evidence="2">
    <location>
        <begin position="35"/>
        <end position="129"/>
    </location>
</feature>
<proteinExistence type="predicted"/>
<sequence length="261" mass="29681">MKFLLVFVVVASVLYNGVGCRAVRVDEETKFLVLEDDNMDRTVLDCNYDLNDTDVFLTVKWFRNDRTIYQWIRGSQPAPIPEFKNDVDSTYESSKDPNKQYSSLALINPTISSTGDYKCVVQTRSETITIHKSLQVIDVRNRTLNLSRYKIQNETQLECTVLNVFPKPTLTIISDDDDIIKVVNHGPYEQGDGYYNATTLAVVQDNDDDADAYKCVVNFEGYSQNFTTVITSGSGPRYVDYRIVLLNTFVLSLLANLNIFN</sequence>
<dbReference type="PANTHER" id="PTHR21261">
    <property type="entry name" value="BEAT PROTEIN"/>
    <property type="match status" value="1"/>
</dbReference>
<dbReference type="InterPro" id="IPR036179">
    <property type="entry name" value="Ig-like_dom_sf"/>
</dbReference>
<gene>
    <name evidence="4" type="primary">LOC117568374</name>
</gene>
<dbReference type="SUPFAM" id="SSF48726">
    <property type="entry name" value="Immunoglobulin"/>
    <property type="match status" value="2"/>
</dbReference>
<dbReference type="PANTHER" id="PTHR21261:SF2">
    <property type="entry name" value="GH04238P-RELATED"/>
    <property type="match status" value="1"/>
</dbReference>
<dbReference type="RefSeq" id="XP_034104868.1">
    <property type="nucleotide sequence ID" value="XM_034248977.2"/>
</dbReference>
<keyword evidence="1" id="KW-0732">Signal</keyword>
<dbReference type="Gene3D" id="2.60.40.10">
    <property type="entry name" value="Immunoglobulins"/>
    <property type="match status" value="2"/>
</dbReference>
<reference evidence="4" key="1">
    <citation type="submission" date="2025-08" db="UniProtKB">
        <authorList>
            <consortium name="RefSeq"/>
        </authorList>
    </citation>
    <scope>IDENTIFICATION</scope>
    <source>
        <strain evidence="4">15112-1751.03</strain>
        <tissue evidence="4">Whole Adult</tissue>
    </source>
</reference>
<dbReference type="InterPro" id="IPR007110">
    <property type="entry name" value="Ig-like_dom"/>
</dbReference>
<evidence type="ECO:0000259" key="2">
    <source>
        <dbReference type="PROSITE" id="PS50835"/>
    </source>
</evidence>
<dbReference type="InterPro" id="IPR003597">
    <property type="entry name" value="Ig_C1-set"/>
</dbReference>
<dbReference type="PROSITE" id="PS50835">
    <property type="entry name" value="IG_LIKE"/>
    <property type="match status" value="1"/>
</dbReference>
<dbReference type="InterPro" id="IPR013783">
    <property type="entry name" value="Ig-like_fold"/>
</dbReference>
<dbReference type="InterPro" id="IPR013151">
    <property type="entry name" value="Immunoglobulin_dom"/>
</dbReference>
<keyword evidence="3" id="KW-1185">Reference proteome</keyword>
<evidence type="ECO:0000256" key="1">
    <source>
        <dbReference type="SAM" id="SignalP"/>
    </source>
</evidence>
<name>A0A6P8WZG7_DROAB</name>
<dbReference type="Pfam" id="PF00047">
    <property type="entry name" value="ig"/>
    <property type="match status" value="1"/>
</dbReference>
<dbReference type="AlphaFoldDB" id="A0A6P8WZG7"/>
<protein>
    <submittedName>
        <fullName evidence="4">Uncharacterized protein LOC117568374</fullName>
    </submittedName>
</protein>
<evidence type="ECO:0000313" key="4">
    <source>
        <dbReference type="RefSeq" id="XP_034104868.1"/>
    </source>
</evidence>
<dbReference type="GeneID" id="117568374"/>
<dbReference type="OrthoDB" id="6478865at2759"/>
<evidence type="ECO:0000313" key="3">
    <source>
        <dbReference type="Proteomes" id="UP000515160"/>
    </source>
</evidence>
<feature type="signal peptide" evidence="1">
    <location>
        <begin position="1"/>
        <end position="20"/>
    </location>
</feature>
<dbReference type="Pfam" id="PF07654">
    <property type="entry name" value="C1-set"/>
    <property type="match status" value="1"/>
</dbReference>
<accession>A0A6P8WZG7</accession>
<dbReference type="Proteomes" id="UP000515160">
    <property type="component" value="Chromosome 3"/>
</dbReference>
<feature type="chain" id="PRO_5027610218" evidence="1">
    <location>
        <begin position="21"/>
        <end position="261"/>
    </location>
</feature>
<organism evidence="3 4">
    <name type="scientific">Drosophila albomicans</name>
    <name type="common">Fruit fly</name>
    <dbReference type="NCBI Taxonomy" id="7291"/>
    <lineage>
        <taxon>Eukaryota</taxon>
        <taxon>Metazoa</taxon>
        <taxon>Ecdysozoa</taxon>
        <taxon>Arthropoda</taxon>
        <taxon>Hexapoda</taxon>
        <taxon>Insecta</taxon>
        <taxon>Pterygota</taxon>
        <taxon>Neoptera</taxon>
        <taxon>Endopterygota</taxon>
        <taxon>Diptera</taxon>
        <taxon>Brachycera</taxon>
        <taxon>Muscomorpha</taxon>
        <taxon>Ephydroidea</taxon>
        <taxon>Drosophilidae</taxon>
        <taxon>Drosophila</taxon>
    </lineage>
</organism>